<dbReference type="EMBL" id="AP022606">
    <property type="protein sequence ID" value="BBZ12791.1"/>
    <property type="molecule type" value="Genomic_DNA"/>
</dbReference>
<reference evidence="2 3" key="1">
    <citation type="journal article" date="2019" name="Emerg. Microbes Infect.">
        <title>Comprehensive subspecies identification of 175 nontuberculous mycobacteria species based on 7547 genomic profiles.</title>
        <authorList>
            <person name="Matsumoto Y."/>
            <person name="Kinjo T."/>
            <person name="Motooka D."/>
            <person name="Nabeya D."/>
            <person name="Jung N."/>
            <person name="Uechi K."/>
            <person name="Horii T."/>
            <person name="Iida T."/>
            <person name="Fujita J."/>
            <person name="Nakamura S."/>
        </authorList>
    </citation>
    <scope>NUCLEOTIDE SEQUENCE [LARGE SCALE GENOMIC DNA]</scope>
    <source>
        <strain evidence="2 3">JCM 12687</strain>
    </source>
</reference>
<accession>A0ABM7KNW0</accession>
<dbReference type="Pfam" id="PF08279">
    <property type="entry name" value="HTH_11"/>
    <property type="match status" value="1"/>
</dbReference>
<dbReference type="SUPFAM" id="SSF46785">
    <property type="entry name" value="Winged helix' DNA-binding domain"/>
    <property type="match status" value="1"/>
</dbReference>
<name>A0ABM7KNW0_9MYCO</name>
<dbReference type="InterPro" id="IPR013196">
    <property type="entry name" value="HTH_11"/>
</dbReference>
<dbReference type="InterPro" id="IPR036390">
    <property type="entry name" value="WH_DNA-bd_sf"/>
</dbReference>
<gene>
    <name evidence="2" type="ORF">MBRA_29860</name>
</gene>
<dbReference type="Proteomes" id="UP000467379">
    <property type="component" value="Chromosome"/>
</dbReference>
<keyword evidence="3" id="KW-1185">Reference proteome</keyword>
<evidence type="ECO:0000313" key="3">
    <source>
        <dbReference type="Proteomes" id="UP000467379"/>
    </source>
</evidence>
<evidence type="ECO:0000313" key="2">
    <source>
        <dbReference type="EMBL" id="BBZ12791.1"/>
    </source>
</evidence>
<protein>
    <submittedName>
        <fullName evidence="2">Transcriptional regulator</fullName>
    </submittedName>
</protein>
<evidence type="ECO:0000259" key="1">
    <source>
        <dbReference type="Pfam" id="PF08279"/>
    </source>
</evidence>
<feature type="domain" description="Helix-turn-helix type 11" evidence="1">
    <location>
        <begin position="17"/>
        <end position="58"/>
    </location>
</feature>
<sequence length="224" mass="24795">MVGKQQSARRPRNRQRDRILQLVREHDGPVDAPALAEKLKLHVTTVRFHLDALCEQGVVARTRLSPTGVGRPRTGYIARQAELGYQTLAEILSLELGATVDKRRCRAERAGKRWAQRIAAGLTQPADSPGDVLDRRTALTADVFDRMGFGPELIPTEDPTRRTIRLHACPVRELAAAHPEVGCALHRGLLEGLLGTNPKRPALRAELEPFVEPELCIARVIAHD</sequence>
<proteinExistence type="predicted"/>
<dbReference type="Gene3D" id="1.10.10.10">
    <property type="entry name" value="Winged helix-like DNA-binding domain superfamily/Winged helix DNA-binding domain"/>
    <property type="match status" value="1"/>
</dbReference>
<dbReference type="InterPro" id="IPR036388">
    <property type="entry name" value="WH-like_DNA-bd_sf"/>
</dbReference>
<organism evidence="2 3">
    <name type="scientific">Mycobacterium branderi</name>
    <dbReference type="NCBI Taxonomy" id="43348"/>
    <lineage>
        <taxon>Bacteria</taxon>
        <taxon>Bacillati</taxon>
        <taxon>Actinomycetota</taxon>
        <taxon>Actinomycetes</taxon>
        <taxon>Mycobacteriales</taxon>
        <taxon>Mycobacteriaceae</taxon>
        <taxon>Mycobacterium</taxon>
    </lineage>
</organism>